<evidence type="ECO:0000313" key="4">
    <source>
        <dbReference type="Proteomes" id="UP000229641"/>
    </source>
</evidence>
<keyword evidence="2" id="KW-0732">Signal</keyword>
<dbReference type="EMBL" id="PCWA01000076">
    <property type="protein sequence ID" value="PIQ88995.1"/>
    <property type="molecule type" value="Genomic_DNA"/>
</dbReference>
<evidence type="ECO:0008006" key="5">
    <source>
        <dbReference type="Google" id="ProtNLM"/>
    </source>
</evidence>
<name>A0A2H0LZT8_9BACT</name>
<feature type="chain" id="PRO_5013903716" description="4Fe-4S ferredoxin-type domain-containing protein" evidence="2">
    <location>
        <begin position="20"/>
        <end position="101"/>
    </location>
</feature>
<organism evidence="3 4">
    <name type="scientific">Candidatus Ghiorseimicrobium undicola</name>
    <dbReference type="NCBI Taxonomy" id="1974746"/>
    <lineage>
        <taxon>Bacteria</taxon>
        <taxon>Pseudomonadati</taxon>
        <taxon>Candidatus Omnitrophota</taxon>
        <taxon>Candidatus Ghiorseimicrobium</taxon>
    </lineage>
</organism>
<feature type="signal peptide" evidence="2">
    <location>
        <begin position="1"/>
        <end position="19"/>
    </location>
</feature>
<evidence type="ECO:0000256" key="1">
    <source>
        <dbReference type="SAM" id="MobiDB-lite"/>
    </source>
</evidence>
<evidence type="ECO:0000256" key="2">
    <source>
        <dbReference type="SAM" id="SignalP"/>
    </source>
</evidence>
<dbReference type="AlphaFoldDB" id="A0A2H0LZT8"/>
<feature type="region of interest" description="Disordered" evidence="1">
    <location>
        <begin position="80"/>
        <end position="101"/>
    </location>
</feature>
<reference evidence="3 4" key="1">
    <citation type="submission" date="2017-09" db="EMBL/GenBank/DDBJ databases">
        <title>Depth-based differentiation of microbial function through sediment-hosted aquifers and enrichment of novel symbionts in the deep terrestrial subsurface.</title>
        <authorList>
            <person name="Probst A.J."/>
            <person name="Ladd B."/>
            <person name="Jarett J.K."/>
            <person name="Geller-Mcgrath D.E."/>
            <person name="Sieber C.M."/>
            <person name="Emerson J.B."/>
            <person name="Anantharaman K."/>
            <person name="Thomas B.C."/>
            <person name="Malmstrom R."/>
            <person name="Stieglmeier M."/>
            <person name="Klingl A."/>
            <person name="Woyke T."/>
            <person name="Ryan C.M."/>
            <person name="Banfield J.F."/>
        </authorList>
    </citation>
    <scope>NUCLEOTIDE SEQUENCE [LARGE SCALE GENOMIC DNA]</scope>
    <source>
        <strain evidence="3">CG11_big_fil_rev_8_21_14_0_20_42_13</strain>
    </source>
</reference>
<comment type="caution">
    <text evidence="3">The sequence shown here is derived from an EMBL/GenBank/DDBJ whole genome shotgun (WGS) entry which is preliminary data.</text>
</comment>
<evidence type="ECO:0000313" key="3">
    <source>
        <dbReference type="EMBL" id="PIQ88995.1"/>
    </source>
</evidence>
<sequence length="101" mass="11098">MRKGLVLFVAMFVFLAGMALNKCFADDADKAGEEQLSEEGVDCMIKCPNCGVEINLTQECRKQCEDNFDGAFCPVPQDKKTGGRCPFVPSEPNLEDAEIND</sequence>
<accession>A0A2H0LZT8</accession>
<proteinExistence type="predicted"/>
<protein>
    <recommendedName>
        <fullName evidence="5">4Fe-4S ferredoxin-type domain-containing protein</fullName>
    </recommendedName>
</protein>
<dbReference type="Proteomes" id="UP000229641">
    <property type="component" value="Unassembled WGS sequence"/>
</dbReference>
<gene>
    <name evidence="3" type="ORF">COV72_05420</name>
</gene>